<keyword evidence="2" id="KW-0964">Secreted</keyword>
<dbReference type="SUPFAM" id="SSF56988">
    <property type="entry name" value="Anthrax protective antigen"/>
    <property type="match status" value="1"/>
</dbReference>
<organism evidence="5 6">
    <name type="scientific">Roseibacillus persicicus</name>
    <dbReference type="NCBI Taxonomy" id="454148"/>
    <lineage>
        <taxon>Bacteria</taxon>
        <taxon>Pseudomonadati</taxon>
        <taxon>Verrucomicrobiota</taxon>
        <taxon>Verrucomicrobiia</taxon>
        <taxon>Verrucomicrobiales</taxon>
        <taxon>Verrucomicrobiaceae</taxon>
        <taxon>Roseibacillus</taxon>
    </lineage>
</organism>
<evidence type="ECO:0000313" key="6">
    <source>
        <dbReference type="Proteomes" id="UP000644507"/>
    </source>
</evidence>
<dbReference type="AlphaFoldDB" id="A0A918WEU2"/>
<name>A0A918WEU2_9BACT</name>
<dbReference type="Gene3D" id="3.90.182.10">
    <property type="entry name" value="Toxin - Anthrax Protective Antigen,domain 1"/>
    <property type="match status" value="1"/>
</dbReference>
<dbReference type="InterPro" id="IPR059100">
    <property type="entry name" value="TSP3_bac"/>
</dbReference>
<comment type="caution">
    <text evidence="5">The sequence shown here is derived from an EMBL/GenBank/DDBJ whole genome shotgun (WGS) entry which is preliminary data.</text>
</comment>
<gene>
    <name evidence="5" type="ORF">GCM10007100_00650</name>
</gene>
<keyword evidence="3" id="KW-0732">Signal</keyword>
<reference evidence="5" key="2">
    <citation type="submission" date="2020-09" db="EMBL/GenBank/DDBJ databases">
        <authorList>
            <person name="Sun Q."/>
            <person name="Kim S."/>
        </authorList>
    </citation>
    <scope>NUCLEOTIDE SEQUENCE</scope>
    <source>
        <strain evidence="5">KCTC 12988</strain>
    </source>
</reference>
<evidence type="ECO:0000256" key="3">
    <source>
        <dbReference type="ARBA" id="ARBA00022729"/>
    </source>
</evidence>
<dbReference type="EMBL" id="BMXI01000001">
    <property type="protein sequence ID" value="GHC40175.1"/>
    <property type="molecule type" value="Genomic_DNA"/>
</dbReference>
<evidence type="ECO:0000256" key="4">
    <source>
        <dbReference type="ARBA" id="ARBA00022837"/>
    </source>
</evidence>
<proteinExistence type="predicted"/>
<evidence type="ECO:0000313" key="5">
    <source>
        <dbReference type="EMBL" id="GHC40175.1"/>
    </source>
</evidence>
<evidence type="ECO:0000256" key="2">
    <source>
        <dbReference type="ARBA" id="ARBA00022525"/>
    </source>
</evidence>
<keyword evidence="4" id="KW-0106">Calcium</keyword>
<evidence type="ECO:0000256" key="1">
    <source>
        <dbReference type="ARBA" id="ARBA00004613"/>
    </source>
</evidence>
<protein>
    <submittedName>
        <fullName evidence="5">Uncharacterized protein</fullName>
    </submittedName>
</protein>
<comment type="subcellular location">
    <subcellularLocation>
        <location evidence="1">Secreted</location>
    </subcellularLocation>
</comment>
<reference evidence="5" key="1">
    <citation type="journal article" date="2014" name="Int. J. Syst. Evol. Microbiol.">
        <title>Complete genome sequence of Corynebacterium casei LMG S-19264T (=DSM 44701T), isolated from a smear-ripened cheese.</title>
        <authorList>
            <consortium name="US DOE Joint Genome Institute (JGI-PGF)"/>
            <person name="Walter F."/>
            <person name="Albersmeier A."/>
            <person name="Kalinowski J."/>
            <person name="Ruckert C."/>
        </authorList>
    </citation>
    <scope>NUCLEOTIDE SEQUENCE</scope>
    <source>
        <strain evidence="5">KCTC 12988</strain>
    </source>
</reference>
<keyword evidence="6" id="KW-1185">Reference proteome</keyword>
<dbReference type="Pfam" id="PF18884">
    <property type="entry name" value="TSP3_bac"/>
    <property type="match status" value="1"/>
</dbReference>
<dbReference type="Proteomes" id="UP000644507">
    <property type="component" value="Unassembled WGS sequence"/>
</dbReference>
<accession>A0A918WEU2</accession>
<sequence>MLSPENGNATGIDIRWGNIWNVFSSQLSDFIWLEEGERYYIDVLQTQRNRGLTSHLSLAWARPGGQQEAIPTEYLRPYVFENEDTDDDYLPDSWELQYGLDIHDNGRSDAERQGEYGDFDADGLTNREEYLYGCDPTNSDTDGDGLSDLAEVRTYGSDPAVSDVSSETLVANISPASVSGLGTKWIATGGNGVVGASFRGEAVWDFSVPSDGFWVLQVEGFLRGDLRADEILPVQIGIDGTEVLRGEMTFRKGDSGAIRILTPYLFAGSHQLSLFADNYTARRTLEVTSIKVVTPGGLDADGDGIVDWVRQSLEERSHLFSHVTFTHTSPAFVEGVASSPNLVDLTYITRSGETNRSMRYNSQQWDNMLPGFYTRLDSFQTRLQDQMRAGHGRMEGIFASSSAGPGHSKWFAQLPLQRNEAIGYVAQFENLGIAENRVIVWTPYNVLDGGSLTIPVGSDLLLGAWIQDWDWTTVSLSINGEVHSFPAAETHVEHFAQAGTYVISGSHPQGQSNTLTVYVQDAQLQPDLGLGEERYRMVQFPGVEAELALDSGGEIRIDELMSLGTGSGSEAGLGGLFPGVHRTAARMSDAAPILDQELVHVVGVSDGLRNAFDHAVPVGDDLFQVISPFLVTHLPPGAYVEITIFAGGVMFPDGTTFKTLTASDFDENGLIYLEFLVPAGRLGAPCHYSKVFDADGVKIWGSTN</sequence>